<dbReference type="Proteomes" id="UP001209540">
    <property type="component" value="Unassembled WGS sequence"/>
</dbReference>
<protein>
    <submittedName>
        <fullName evidence="1">Uncharacterized protein</fullName>
    </submittedName>
</protein>
<feature type="non-terminal residue" evidence="1">
    <location>
        <position position="1"/>
    </location>
</feature>
<gene>
    <name evidence="1" type="ORF">BDA99DRAFT_525452</name>
</gene>
<keyword evidence="2" id="KW-1185">Reference proteome</keyword>
<comment type="caution">
    <text evidence="1">The sequence shown here is derived from an EMBL/GenBank/DDBJ whole genome shotgun (WGS) entry which is preliminary data.</text>
</comment>
<proteinExistence type="predicted"/>
<dbReference type="EMBL" id="JAIXMP010000040">
    <property type="protein sequence ID" value="KAI9247976.1"/>
    <property type="molecule type" value="Genomic_DNA"/>
</dbReference>
<sequence>KKVKYFMHGQLSSFTSLFCFRSPLLLVLPPFHIAFSPEHFFLAGVVEGYHVKW</sequence>
<evidence type="ECO:0000313" key="1">
    <source>
        <dbReference type="EMBL" id="KAI9247976.1"/>
    </source>
</evidence>
<reference evidence="1" key="2">
    <citation type="submission" date="2023-02" db="EMBL/GenBank/DDBJ databases">
        <authorList>
            <consortium name="DOE Joint Genome Institute"/>
            <person name="Mondo S.J."/>
            <person name="Chang Y."/>
            <person name="Wang Y."/>
            <person name="Ahrendt S."/>
            <person name="Andreopoulos W."/>
            <person name="Barry K."/>
            <person name="Beard J."/>
            <person name="Benny G.L."/>
            <person name="Blankenship S."/>
            <person name="Bonito G."/>
            <person name="Cuomo C."/>
            <person name="Desiro A."/>
            <person name="Gervers K.A."/>
            <person name="Hundley H."/>
            <person name="Kuo A."/>
            <person name="LaButti K."/>
            <person name="Lang B.F."/>
            <person name="Lipzen A."/>
            <person name="O'Donnell K."/>
            <person name="Pangilinan J."/>
            <person name="Reynolds N."/>
            <person name="Sandor L."/>
            <person name="Smith M.W."/>
            <person name="Tsang A."/>
            <person name="Grigoriev I.V."/>
            <person name="Stajich J.E."/>
            <person name="Spatafora J.W."/>
        </authorList>
    </citation>
    <scope>NUCLEOTIDE SEQUENCE</scope>
    <source>
        <strain evidence="1">RSA 2281</strain>
    </source>
</reference>
<organism evidence="1 2">
    <name type="scientific">Phascolomyces articulosus</name>
    <dbReference type="NCBI Taxonomy" id="60185"/>
    <lineage>
        <taxon>Eukaryota</taxon>
        <taxon>Fungi</taxon>
        <taxon>Fungi incertae sedis</taxon>
        <taxon>Mucoromycota</taxon>
        <taxon>Mucoromycotina</taxon>
        <taxon>Mucoromycetes</taxon>
        <taxon>Mucorales</taxon>
        <taxon>Lichtheimiaceae</taxon>
        <taxon>Phascolomyces</taxon>
    </lineage>
</organism>
<evidence type="ECO:0000313" key="2">
    <source>
        <dbReference type="Proteomes" id="UP001209540"/>
    </source>
</evidence>
<name>A0AAD5P8X2_9FUNG</name>
<reference evidence="1" key="1">
    <citation type="journal article" date="2022" name="IScience">
        <title>Evolution of zygomycete secretomes and the origins of terrestrial fungal ecologies.</title>
        <authorList>
            <person name="Chang Y."/>
            <person name="Wang Y."/>
            <person name="Mondo S."/>
            <person name="Ahrendt S."/>
            <person name="Andreopoulos W."/>
            <person name="Barry K."/>
            <person name="Beard J."/>
            <person name="Benny G.L."/>
            <person name="Blankenship S."/>
            <person name="Bonito G."/>
            <person name="Cuomo C."/>
            <person name="Desiro A."/>
            <person name="Gervers K.A."/>
            <person name="Hundley H."/>
            <person name="Kuo A."/>
            <person name="LaButti K."/>
            <person name="Lang B.F."/>
            <person name="Lipzen A."/>
            <person name="O'Donnell K."/>
            <person name="Pangilinan J."/>
            <person name="Reynolds N."/>
            <person name="Sandor L."/>
            <person name="Smith M.E."/>
            <person name="Tsang A."/>
            <person name="Grigoriev I.V."/>
            <person name="Stajich J.E."/>
            <person name="Spatafora J.W."/>
        </authorList>
    </citation>
    <scope>NUCLEOTIDE SEQUENCE</scope>
    <source>
        <strain evidence="1">RSA 2281</strain>
    </source>
</reference>
<dbReference type="AlphaFoldDB" id="A0AAD5P8X2"/>
<accession>A0AAD5P8X2</accession>